<keyword evidence="8" id="KW-0539">Nucleus</keyword>
<comment type="similarity">
    <text evidence="4">Belongs to the SMC family. RAD50 subfamily.</text>
</comment>
<comment type="cofactor">
    <cofactor evidence="1">
        <name>Zn(2+)</name>
        <dbReference type="ChEBI" id="CHEBI:29105"/>
    </cofactor>
</comment>
<feature type="coiled-coil region" evidence="10">
    <location>
        <begin position="984"/>
        <end position="1051"/>
    </location>
</feature>
<evidence type="ECO:0000256" key="5">
    <source>
        <dbReference type="ARBA" id="ARBA00022454"/>
    </source>
</evidence>
<accession>A0A196SF71</accession>
<dbReference type="GO" id="GO:0043047">
    <property type="term" value="F:single-stranded telomeric DNA binding"/>
    <property type="evidence" value="ECO:0007669"/>
    <property type="project" value="TreeGrafter"/>
</dbReference>
<dbReference type="GO" id="GO:0030870">
    <property type="term" value="C:Mre11 complex"/>
    <property type="evidence" value="ECO:0007669"/>
    <property type="project" value="TreeGrafter"/>
</dbReference>
<protein>
    <submittedName>
        <fullName evidence="12">RAD50, DNA repair protein</fullName>
    </submittedName>
</protein>
<keyword evidence="13" id="KW-1185">Reference proteome</keyword>
<dbReference type="STRING" id="478820.A0A196SF71"/>
<evidence type="ECO:0000313" key="12">
    <source>
        <dbReference type="EMBL" id="OAO15648.1"/>
    </source>
</evidence>
<organism evidence="12 13">
    <name type="scientific">Blastocystis sp. subtype 1 (strain ATCC 50177 / NandII)</name>
    <dbReference type="NCBI Taxonomy" id="478820"/>
    <lineage>
        <taxon>Eukaryota</taxon>
        <taxon>Sar</taxon>
        <taxon>Stramenopiles</taxon>
        <taxon>Bigyra</taxon>
        <taxon>Opalozoa</taxon>
        <taxon>Opalinata</taxon>
        <taxon>Blastocystidae</taxon>
        <taxon>Blastocystis</taxon>
    </lineage>
</organism>
<dbReference type="GO" id="GO:0007004">
    <property type="term" value="P:telomere maintenance via telomerase"/>
    <property type="evidence" value="ECO:0007669"/>
    <property type="project" value="TreeGrafter"/>
</dbReference>
<evidence type="ECO:0000256" key="9">
    <source>
        <dbReference type="ARBA" id="ARBA00049360"/>
    </source>
</evidence>
<feature type="coiled-coil region" evidence="10">
    <location>
        <begin position="189"/>
        <end position="254"/>
    </location>
</feature>
<dbReference type="GO" id="GO:0000722">
    <property type="term" value="P:telomere maintenance via recombination"/>
    <property type="evidence" value="ECO:0007669"/>
    <property type="project" value="TreeGrafter"/>
</dbReference>
<keyword evidence="7" id="KW-0862">Zinc</keyword>
<dbReference type="PANTHER" id="PTHR18867:SF12">
    <property type="entry name" value="DNA REPAIR PROTEIN RAD50"/>
    <property type="match status" value="1"/>
</dbReference>
<dbReference type="GO" id="GO:0046872">
    <property type="term" value="F:metal ion binding"/>
    <property type="evidence" value="ECO:0007669"/>
    <property type="project" value="UniProtKB-KW"/>
</dbReference>
<dbReference type="GO" id="GO:0070192">
    <property type="term" value="P:chromosome organization involved in meiotic cell cycle"/>
    <property type="evidence" value="ECO:0007669"/>
    <property type="project" value="TreeGrafter"/>
</dbReference>
<evidence type="ECO:0000256" key="10">
    <source>
        <dbReference type="SAM" id="Coils"/>
    </source>
</evidence>
<evidence type="ECO:0000256" key="7">
    <source>
        <dbReference type="ARBA" id="ARBA00022833"/>
    </source>
</evidence>
<gene>
    <name evidence="12" type="ORF">AV274_2633</name>
</gene>
<sequence length="1269" mass="143765">MAEIRKMSIQGIRAFSPFEPKAIKFLKPLTIIVGDNGCGKTTIIECLKVGCTGGLPPNVANGQSFINDPTLSHQEEVKGQIKLEFVSQDGRTILCVRSYTLRMNKGKLAFKTLDQTVGVVDSQGKMSAISNRGRDIDFLIPQLLGMSRAIIENVIFCHQDEANWPLLDSRELKKRFDSIFESTYYTKSLEAIRKEKKEKKEQLTECEKDEIDKSNKFMQASRIQSEMQQLEKEIRTSEEEVKKLRELLHLQTDKKAALDSQLQKYAQIRQSITNCQTELIRQKTRYEQQKASLPEVVEGSEEELKRELAVIEASCGKSREELMRLNQKKSECVGRVNACTLEGQRLRDQVVKEQTVLKEEQKQAARLLGSLRGHVRAEVLGVVTRVAEKLEKEEVVETEEWTAVVQGVKEVVTNAEGVVEEEEKKMKGVEAKKVELWRKKQEMEVEAELAKRTVANDVARCVQRVKELEKELERGRLFEKTQLPLGVEEAKQRMEMKEEEKKAMETKRKEAEMEMQKLEKGEEVKVLEEKEEAVEAEIRALEAELSALWEKTARSGSGGLRSAMIQKLGDARGALRSVLVRSGLLKEEETREEVIRERMEVVKKNLASLEKDVTRMKEEEREILCRVKSEEGKKAAIDAEIQWNQQRIAEVTAEVTAQYQQLGIEAAVTEEGYSTALEWAVRPGNALMITAGFLTTLSQHYLILQCQERVIQLEPQAAQAAATIRTQGNALKAKAMVIGITQKKLEELRPVEASCARVAELEEEVEKLGQEGSEVEEAKKTKLMEAVKAKKGALAALRQEKNEKARAMDARVRELQRSLFQLRSKMLEIEEANGQTRRVIATVAEFQQRAQAAQQELAQQQTALEALKAKQEAVFAARSSEALAAVQTQLAEVEKELAASTQQVYQLGAQHKLVATLFAQLQALDPARHRTLIASLSQRLTQQQTTLTTLEAALAEVNTGLTTLHSHADSVQLRQSVLQANIQVNKEKAILLTLSQQLNELRNQILSVDGTALERDAAALQKSVAENQSKCSQMEGEIRQLQKRKDQCYIELHSRDYEDIGRRFVVAQTRSKVLRAVLSDLEKYMHAIEEALLQYHQSKIREINERIAELWMVTYQGKDIESIEVESKSVVRGSKKSFEYAVYMVKNHSRLQMRSRCSAGQKALAALVIRIALADAFCSHCGVLALDEPTTNLDHENKVALVNSLVQIIQHRRRQRNFQLIVITHDEEFGQLLTQAQLGDRMSYYRVSREESKHVRGMFVSNITRQSWS</sequence>
<dbReference type="Pfam" id="PF13476">
    <property type="entry name" value="AAA_23"/>
    <property type="match status" value="1"/>
</dbReference>
<feature type="coiled-coil region" evidence="10">
    <location>
        <begin position="751"/>
        <end position="903"/>
    </location>
</feature>
<evidence type="ECO:0000256" key="1">
    <source>
        <dbReference type="ARBA" id="ARBA00001947"/>
    </source>
</evidence>
<dbReference type="AlphaFoldDB" id="A0A196SF71"/>
<dbReference type="InterPro" id="IPR038729">
    <property type="entry name" value="Rad50/SbcC_AAA"/>
</dbReference>
<comment type="caution">
    <text evidence="12">The sequence shown here is derived from an EMBL/GenBank/DDBJ whole genome shotgun (WGS) entry which is preliminary data.</text>
</comment>
<dbReference type="Proteomes" id="UP000078348">
    <property type="component" value="Unassembled WGS sequence"/>
</dbReference>
<dbReference type="GO" id="GO:0016887">
    <property type="term" value="F:ATP hydrolysis activity"/>
    <property type="evidence" value="ECO:0007669"/>
    <property type="project" value="InterPro"/>
</dbReference>
<dbReference type="InterPro" id="IPR027417">
    <property type="entry name" value="P-loop_NTPase"/>
</dbReference>
<evidence type="ECO:0000256" key="3">
    <source>
        <dbReference type="ARBA" id="ARBA00004286"/>
    </source>
</evidence>
<reference evidence="12 13" key="1">
    <citation type="submission" date="2016-05" db="EMBL/GenBank/DDBJ databases">
        <title>Nuclear genome of Blastocystis sp. subtype 1 NandII.</title>
        <authorList>
            <person name="Gentekaki E."/>
            <person name="Curtis B."/>
            <person name="Stairs C."/>
            <person name="Eme L."/>
            <person name="Herman E."/>
            <person name="Klimes V."/>
            <person name="Arias M.C."/>
            <person name="Elias M."/>
            <person name="Hilliou F."/>
            <person name="Klute M."/>
            <person name="Malik S.-B."/>
            <person name="Pightling A."/>
            <person name="Rachubinski R."/>
            <person name="Salas D."/>
            <person name="Schlacht A."/>
            <person name="Suga H."/>
            <person name="Archibald J."/>
            <person name="Ball S.G."/>
            <person name="Clark G."/>
            <person name="Dacks J."/>
            <person name="Van Der Giezen M."/>
            <person name="Tsaousis A."/>
            <person name="Roger A."/>
        </authorList>
    </citation>
    <scope>NUCLEOTIDE SEQUENCE [LARGE SCALE GENOMIC DNA]</scope>
    <source>
        <strain evidence="13">ATCC 50177 / NandII</strain>
    </source>
</reference>
<keyword evidence="5" id="KW-0158">Chromosome</keyword>
<evidence type="ECO:0000256" key="8">
    <source>
        <dbReference type="ARBA" id="ARBA00023242"/>
    </source>
</evidence>
<feature type="coiled-coil region" evidence="10">
    <location>
        <begin position="412"/>
        <end position="544"/>
    </location>
</feature>
<evidence type="ECO:0000313" key="13">
    <source>
        <dbReference type="Proteomes" id="UP000078348"/>
    </source>
</evidence>
<comment type="subcellular location">
    <subcellularLocation>
        <location evidence="3">Chromosome</location>
    </subcellularLocation>
    <subcellularLocation>
        <location evidence="2">Nucleus</location>
    </subcellularLocation>
</comment>
<keyword evidence="10" id="KW-0175">Coiled coil</keyword>
<dbReference type="GO" id="GO:0051880">
    <property type="term" value="F:G-quadruplex DNA binding"/>
    <property type="evidence" value="ECO:0007669"/>
    <property type="project" value="TreeGrafter"/>
</dbReference>
<name>A0A196SF71_BLAHN</name>
<dbReference type="OrthoDB" id="18797at2759"/>
<proteinExistence type="inferred from homology"/>
<dbReference type="GO" id="GO:0000794">
    <property type="term" value="C:condensed nuclear chromosome"/>
    <property type="evidence" value="ECO:0007669"/>
    <property type="project" value="TreeGrafter"/>
</dbReference>
<comment type="catalytic activity">
    <reaction evidence="9">
        <text>ATP + H2O = ADP + phosphate + H(+)</text>
        <dbReference type="Rhea" id="RHEA:13065"/>
        <dbReference type="ChEBI" id="CHEBI:15377"/>
        <dbReference type="ChEBI" id="CHEBI:15378"/>
        <dbReference type="ChEBI" id="CHEBI:30616"/>
        <dbReference type="ChEBI" id="CHEBI:43474"/>
        <dbReference type="ChEBI" id="CHEBI:456216"/>
    </reaction>
</comment>
<dbReference type="SUPFAM" id="SSF52540">
    <property type="entry name" value="P-loop containing nucleoside triphosphate hydrolases"/>
    <property type="match status" value="1"/>
</dbReference>
<feature type="coiled-coil region" evidence="10">
    <location>
        <begin position="585"/>
        <end position="626"/>
    </location>
</feature>
<evidence type="ECO:0000256" key="6">
    <source>
        <dbReference type="ARBA" id="ARBA00022723"/>
    </source>
</evidence>
<dbReference type="Gene3D" id="3.40.50.300">
    <property type="entry name" value="P-loop containing nucleotide triphosphate hydrolases"/>
    <property type="match status" value="2"/>
</dbReference>
<evidence type="ECO:0000256" key="2">
    <source>
        <dbReference type="ARBA" id="ARBA00004123"/>
    </source>
</evidence>
<evidence type="ECO:0000256" key="4">
    <source>
        <dbReference type="ARBA" id="ARBA00009439"/>
    </source>
</evidence>
<evidence type="ECO:0000259" key="11">
    <source>
        <dbReference type="Pfam" id="PF13476"/>
    </source>
</evidence>
<dbReference type="GO" id="GO:0003691">
    <property type="term" value="F:double-stranded telomeric DNA binding"/>
    <property type="evidence" value="ECO:0007669"/>
    <property type="project" value="TreeGrafter"/>
</dbReference>
<dbReference type="GO" id="GO:0006302">
    <property type="term" value="P:double-strand break repair"/>
    <property type="evidence" value="ECO:0007669"/>
    <property type="project" value="InterPro"/>
</dbReference>
<feature type="domain" description="Rad50/SbcC-type AAA" evidence="11">
    <location>
        <begin position="6"/>
        <end position="234"/>
    </location>
</feature>
<keyword evidence="6" id="KW-0479">Metal-binding</keyword>
<dbReference type="EMBL" id="LXWW01000128">
    <property type="protein sequence ID" value="OAO15648.1"/>
    <property type="molecule type" value="Genomic_DNA"/>
</dbReference>
<dbReference type="PANTHER" id="PTHR18867">
    <property type="entry name" value="RAD50"/>
    <property type="match status" value="1"/>
</dbReference>